<dbReference type="GO" id="GO:0016829">
    <property type="term" value="F:lyase activity"/>
    <property type="evidence" value="ECO:0007669"/>
    <property type="project" value="UniProtKB-KW"/>
</dbReference>
<evidence type="ECO:0000313" key="3">
    <source>
        <dbReference type="Proteomes" id="UP000317998"/>
    </source>
</evidence>
<name>A0A542YHS7_9MICO</name>
<dbReference type="Gene3D" id="3.10.180.10">
    <property type="entry name" value="2,3-Dihydroxybiphenyl 1,2-Dioxygenase, domain 1"/>
    <property type="match status" value="1"/>
</dbReference>
<dbReference type="EMBL" id="VFOM01000001">
    <property type="protein sequence ID" value="TQL47660.1"/>
    <property type="molecule type" value="Genomic_DNA"/>
</dbReference>
<protein>
    <submittedName>
        <fullName evidence="2">Putative enzyme related to lactoylglutathione lyase</fullName>
    </submittedName>
</protein>
<dbReference type="InterPro" id="IPR029068">
    <property type="entry name" value="Glyas_Bleomycin-R_OHBP_Dase"/>
</dbReference>
<dbReference type="AlphaFoldDB" id="A0A542YHS7"/>
<dbReference type="Pfam" id="PF00903">
    <property type="entry name" value="Glyoxalase"/>
    <property type="match status" value="1"/>
</dbReference>
<organism evidence="2 3">
    <name type="scientific">Homoserinimonas aerilata</name>
    <dbReference type="NCBI Taxonomy" id="1162970"/>
    <lineage>
        <taxon>Bacteria</taxon>
        <taxon>Bacillati</taxon>
        <taxon>Actinomycetota</taxon>
        <taxon>Actinomycetes</taxon>
        <taxon>Micrococcales</taxon>
        <taxon>Microbacteriaceae</taxon>
        <taxon>Homoserinimonas</taxon>
    </lineage>
</organism>
<dbReference type="SUPFAM" id="SSF54593">
    <property type="entry name" value="Glyoxalase/Bleomycin resistance protein/Dihydroxybiphenyl dioxygenase"/>
    <property type="match status" value="1"/>
</dbReference>
<sequence length="130" mass="13670">MFSSTTAVPSFSVDDLDAAKSFYGETLGLKVELTEMGTLTLHFGGGGEGFVYPKPDHVPATFTVLNFVVDDVEAAVDDLNARGVTTKIYGDDVSGMQTDEKGIVRGDDGAGFIAWFRDPAGNVLAVLSAS</sequence>
<accession>A0A542YHS7</accession>
<dbReference type="InterPro" id="IPR037523">
    <property type="entry name" value="VOC_core"/>
</dbReference>
<keyword evidence="3" id="KW-1185">Reference proteome</keyword>
<dbReference type="Proteomes" id="UP000317998">
    <property type="component" value="Unassembled WGS sequence"/>
</dbReference>
<dbReference type="RefSeq" id="WP_141879886.1">
    <property type="nucleotide sequence ID" value="NZ_VFOM01000001.1"/>
</dbReference>
<reference evidence="2 3" key="1">
    <citation type="submission" date="2019-06" db="EMBL/GenBank/DDBJ databases">
        <title>Sequencing the genomes of 1000 actinobacteria strains.</title>
        <authorList>
            <person name="Klenk H.-P."/>
        </authorList>
    </citation>
    <scope>NUCLEOTIDE SEQUENCE [LARGE SCALE GENOMIC DNA]</scope>
    <source>
        <strain evidence="2 3">DSM 26477</strain>
    </source>
</reference>
<dbReference type="PROSITE" id="PS51819">
    <property type="entry name" value="VOC"/>
    <property type="match status" value="1"/>
</dbReference>
<proteinExistence type="predicted"/>
<dbReference type="OrthoDB" id="9804907at2"/>
<dbReference type="InterPro" id="IPR004360">
    <property type="entry name" value="Glyas_Fos-R_dOase_dom"/>
</dbReference>
<comment type="caution">
    <text evidence="2">The sequence shown here is derived from an EMBL/GenBank/DDBJ whole genome shotgun (WGS) entry which is preliminary data.</text>
</comment>
<keyword evidence="2" id="KW-0456">Lyase</keyword>
<evidence type="ECO:0000313" key="2">
    <source>
        <dbReference type="EMBL" id="TQL47660.1"/>
    </source>
</evidence>
<evidence type="ECO:0000259" key="1">
    <source>
        <dbReference type="PROSITE" id="PS51819"/>
    </source>
</evidence>
<gene>
    <name evidence="2" type="ORF">FB562_0726</name>
</gene>
<feature type="domain" description="VOC" evidence="1">
    <location>
        <begin position="1"/>
        <end position="129"/>
    </location>
</feature>